<keyword evidence="4" id="KW-1185">Reference proteome</keyword>
<dbReference type="AlphaFoldDB" id="A0A3N4HQ76"/>
<evidence type="ECO:0000259" key="2">
    <source>
        <dbReference type="Pfam" id="PF18271"/>
    </source>
</evidence>
<feature type="chain" id="PRO_5017990806" description="Glycoside hydrolase 131 catalytic N-terminal domain-containing protein" evidence="1">
    <location>
        <begin position="23"/>
        <end position="292"/>
    </location>
</feature>
<evidence type="ECO:0000256" key="1">
    <source>
        <dbReference type="SAM" id="SignalP"/>
    </source>
</evidence>
<evidence type="ECO:0000313" key="3">
    <source>
        <dbReference type="EMBL" id="RPA75983.1"/>
    </source>
</evidence>
<organism evidence="3 4">
    <name type="scientific">Ascobolus immersus RN42</name>
    <dbReference type="NCBI Taxonomy" id="1160509"/>
    <lineage>
        <taxon>Eukaryota</taxon>
        <taxon>Fungi</taxon>
        <taxon>Dikarya</taxon>
        <taxon>Ascomycota</taxon>
        <taxon>Pezizomycotina</taxon>
        <taxon>Pezizomycetes</taxon>
        <taxon>Pezizales</taxon>
        <taxon>Ascobolaceae</taxon>
        <taxon>Ascobolus</taxon>
    </lineage>
</organism>
<feature type="signal peptide" evidence="1">
    <location>
        <begin position="1"/>
        <end position="22"/>
    </location>
</feature>
<dbReference type="OrthoDB" id="5283326at2759"/>
<evidence type="ECO:0000313" key="4">
    <source>
        <dbReference type="Proteomes" id="UP000275078"/>
    </source>
</evidence>
<accession>A0A3N4HQ76</accession>
<dbReference type="Gene3D" id="2.60.120.1160">
    <property type="match status" value="1"/>
</dbReference>
<reference evidence="3 4" key="1">
    <citation type="journal article" date="2018" name="Nat. Ecol. Evol.">
        <title>Pezizomycetes genomes reveal the molecular basis of ectomycorrhizal truffle lifestyle.</title>
        <authorList>
            <person name="Murat C."/>
            <person name="Payen T."/>
            <person name="Noel B."/>
            <person name="Kuo A."/>
            <person name="Morin E."/>
            <person name="Chen J."/>
            <person name="Kohler A."/>
            <person name="Krizsan K."/>
            <person name="Balestrini R."/>
            <person name="Da Silva C."/>
            <person name="Montanini B."/>
            <person name="Hainaut M."/>
            <person name="Levati E."/>
            <person name="Barry K.W."/>
            <person name="Belfiori B."/>
            <person name="Cichocki N."/>
            <person name="Clum A."/>
            <person name="Dockter R.B."/>
            <person name="Fauchery L."/>
            <person name="Guy J."/>
            <person name="Iotti M."/>
            <person name="Le Tacon F."/>
            <person name="Lindquist E.A."/>
            <person name="Lipzen A."/>
            <person name="Malagnac F."/>
            <person name="Mello A."/>
            <person name="Molinier V."/>
            <person name="Miyauchi S."/>
            <person name="Poulain J."/>
            <person name="Riccioni C."/>
            <person name="Rubini A."/>
            <person name="Sitrit Y."/>
            <person name="Splivallo R."/>
            <person name="Traeger S."/>
            <person name="Wang M."/>
            <person name="Zifcakova L."/>
            <person name="Wipf D."/>
            <person name="Zambonelli A."/>
            <person name="Paolocci F."/>
            <person name="Nowrousian M."/>
            <person name="Ottonello S."/>
            <person name="Baldrian P."/>
            <person name="Spatafora J.W."/>
            <person name="Henrissat B."/>
            <person name="Nagy L.G."/>
            <person name="Aury J.M."/>
            <person name="Wincker P."/>
            <person name="Grigoriev I.V."/>
            <person name="Bonfante P."/>
            <person name="Martin F.M."/>
        </authorList>
    </citation>
    <scope>NUCLEOTIDE SEQUENCE [LARGE SCALE GENOMIC DNA]</scope>
    <source>
        <strain evidence="3 4">RN42</strain>
    </source>
</reference>
<dbReference type="STRING" id="1160509.A0A3N4HQ76"/>
<dbReference type="InterPro" id="IPR041524">
    <property type="entry name" value="GH131_N"/>
</dbReference>
<dbReference type="Proteomes" id="UP000275078">
    <property type="component" value="Unassembled WGS sequence"/>
</dbReference>
<dbReference type="EMBL" id="ML119753">
    <property type="protein sequence ID" value="RPA75983.1"/>
    <property type="molecule type" value="Genomic_DNA"/>
</dbReference>
<feature type="domain" description="Glycoside hydrolase 131 catalytic N-terminal" evidence="2">
    <location>
        <begin position="27"/>
        <end position="291"/>
    </location>
</feature>
<name>A0A3N4HQ76_ASCIM</name>
<protein>
    <recommendedName>
        <fullName evidence="2">Glycoside hydrolase 131 catalytic N-terminal domain-containing protein</fullName>
    </recommendedName>
</protein>
<keyword evidence="1" id="KW-0732">Signal</keyword>
<gene>
    <name evidence="3" type="ORF">BJ508DRAFT_417799</name>
</gene>
<proteinExistence type="predicted"/>
<sequence>MRLSISLGFLLVAAQGIASVVATKKNIIWDGRPSIRAKPSDFDDDKKSLYNTGWNKGINQTWSDIVSFPLTLGSLNDVPLKHKPFEVSINDNSIFMGQQWGFRRSELMPNVNNASDATVQDTTTIHLSFKADPRKPLNYTHLYDIIFVETSTYDAHVWSIKTGLAYDGSSPPKKKQFLRLYGYKDWSRPDGMDLLFETPFDGKSWHNFAVTTSWGKKAGEGTIEAKYSKGYWPLKKVVKKTANNADRGGQYHIGVFKHPTGDTSDVANKGYQAKGINEGLIFGGVFIEKNKK</sequence>
<dbReference type="Pfam" id="PF18271">
    <property type="entry name" value="GH131_N"/>
    <property type="match status" value="1"/>
</dbReference>
<dbReference type="PANTHER" id="PTHR34612:SF2">
    <property type="entry name" value="GLYCOSIDE HYDROLASE 131 CATALYTIC N-TERMINAL DOMAIN-CONTAINING PROTEIN"/>
    <property type="match status" value="1"/>
</dbReference>
<dbReference type="PANTHER" id="PTHR34612">
    <property type="entry name" value="GH131_N DOMAIN-CONTAINING PROTEIN"/>
    <property type="match status" value="1"/>
</dbReference>